<dbReference type="Gene3D" id="3.40.50.620">
    <property type="entry name" value="HUPs"/>
    <property type="match status" value="2"/>
</dbReference>
<evidence type="ECO:0000256" key="6">
    <source>
        <dbReference type="ARBA" id="ARBA00022917"/>
    </source>
</evidence>
<dbReference type="InterPro" id="IPR013155">
    <property type="entry name" value="M/V/L/I-tRNA-synth_anticd-bd"/>
</dbReference>
<evidence type="ECO:0000256" key="2">
    <source>
        <dbReference type="ARBA" id="ARBA00013169"/>
    </source>
</evidence>
<keyword evidence="7" id="KW-0030">Aminoacyl-tRNA synthetase</keyword>
<dbReference type="EMBL" id="SMOL01000236">
    <property type="protein sequence ID" value="KAB2621199.1"/>
    <property type="molecule type" value="Genomic_DNA"/>
</dbReference>
<dbReference type="InterPro" id="IPR002300">
    <property type="entry name" value="aa-tRNA-synth_Ia"/>
</dbReference>
<comment type="similarity">
    <text evidence="1">Belongs to the class-I aminoacyl-tRNA synthetase family.</text>
</comment>
<evidence type="ECO:0000259" key="9">
    <source>
        <dbReference type="Pfam" id="PF00133"/>
    </source>
</evidence>
<dbReference type="FunFam" id="1.10.730.10:FF:000009">
    <property type="entry name" value="Valine--tRNA ligase, mitochondrial"/>
    <property type="match status" value="1"/>
</dbReference>
<dbReference type="GO" id="GO:0006438">
    <property type="term" value="P:valyl-tRNA aminoacylation"/>
    <property type="evidence" value="ECO:0007669"/>
    <property type="project" value="InterPro"/>
</dbReference>
<keyword evidence="5" id="KW-0067">ATP-binding</keyword>
<dbReference type="OrthoDB" id="629407at2759"/>
<reference evidence="11 12" key="1">
    <citation type="submission" date="2019-09" db="EMBL/GenBank/DDBJ databases">
        <authorList>
            <person name="Ou C."/>
        </authorList>
    </citation>
    <scope>NUCLEOTIDE SEQUENCE [LARGE SCALE GENOMIC DNA]</scope>
    <source>
        <strain evidence="11">S2</strain>
        <tissue evidence="11">Leaf</tissue>
    </source>
</reference>
<dbReference type="CDD" id="cd07962">
    <property type="entry name" value="Anticodon_Ia_Val"/>
    <property type="match status" value="1"/>
</dbReference>
<dbReference type="PANTHER" id="PTHR11946">
    <property type="entry name" value="VALYL-TRNA SYNTHETASES"/>
    <property type="match status" value="1"/>
</dbReference>
<protein>
    <recommendedName>
        <fullName evidence="2">valine--tRNA ligase</fullName>
        <ecNumber evidence="2">6.1.1.9</ecNumber>
    </recommendedName>
    <alternativeName>
        <fullName evidence="8">Valyl-tRNA synthetase</fullName>
    </alternativeName>
</protein>
<feature type="domain" description="Aminoacyl-tRNA synthetase class Ia" evidence="9">
    <location>
        <begin position="116"/>
        <end position="248"/>
    </location>
</feature>
<evidence type="ECO:0000256" key="1">
    <source>
        <dbReference type="ARBA" id="ARBA00005594"/>
    </source>
</evidence>
<dbReference type="InterPro" id="IPR014729">
    <property type="entry name" value="Rossmann-like_a/b/a_fold"/>
</dbReference>
<evidence type="ECO:0000259" key="10">
    <source>
        <dbReference type="Pfam" id="PF08264"/>
    </source>
</evidence>
<evidence type="ECO:0000256" key="8">
    <source>
        <dbReference type="ARBA" id="ARBA00029936"/>
    </source>
</evidence>
<dbReference type="PRINTS" id="PR00986">
    <property type="entry name" value="TRNASYNTHVAL"/>
</dbReference>
<name>A0A5N5GZZ9_9ROSA</name>
<accession>A0A5N5GZZ9</accession>
<feature type="domain" description="Methionyl/Valyl/Leucyl/Isoleucyl-tRNA synthetase anticodon-binding" evidence="10">
    <location>
        <begin position="294"/>
        <end position="436"/>
    </location>
</feature>
<evidence type="ECO:0000313" key="12">
    <source>
        <dbReference type="Proteomes" id="UP000327157"/>
    </source>
</evidence>
<reference evidence="11 12" key="2">
    <citation type="submission" date="2019-11" db="EMBL/GenBank/DDBJ databases">
        <title>A de novo genome assembly of a pear dwarfing rootstock.</title>
        <authorList>
            <person name="Wang F."/>
            <person name="Wang J."/>
            <person name="Li S."/>
            <person name="Zhang Y."/>
            <person name="Fang M."/>
            <person name="Ma L."/>
            <person name="Zhao Y."/>
            <person name="Jiang S."/>
        </authorList>
    </citation>
    <scope>NUCLEOTIDE SEQUENCE [LARGE SCALE GENOMIC DNA]</scope>
    <source>
        <strain evidence="11">S2</strain>
        <tissue evidence="11">Leaf</tissue>
    </source>
</reference>
<evidence type="ECO:0000256" key="7">
    <source>
        <dbReference type="ARBA" id="ARBA00023146"/>
    </source>
</evidence>
<keyword evidence="12" id="KW-1185">Reference proteome</keyword>
<feature type="domain" description="Aminoacyl-tRNA synthetase class Ia" evidence="9">
    <location>
        <begin position="9"/>
        <end position="85"/>
    </location>
</feature>
<dbReference type="GO" id="GO:0005524">
    <property type="term" value="F:ATP binding"/>
    <property type="evidence" value="ECO:0007669"/>
    <property type="project" value="UniProtKB-KW"/>
</dbReference>
<dbReference type="GO" id="GO:0005829">
    <property type="term" value="C:cytosol"/>
    <property type="evidence" value="ECO:0007669"/>
    <property type="project" value="TreeGrafter"/>
</dbReference>
<dbReference type="AlphaFoldDB" id="A0A5N5GZZ9"/>
<evidence type="ECO:0000256" key="5">
    <source>
        <dbReference type="ARBA" id="ARBA00022840"/>
    </source>
</evidence>
<dbReference type="InterPro" id="IPR033705">
    <property type="entry name" value="Anticodon_Ia_Val"/>
</dbReference>
<proteinExistence type="inferred from homology"/>
<dbReference type="SUPFAM" id="SSF52374">
    <property type="entry name" value="Nucleotidylyl transferase"/>
    <property type="match status" value="1"/>
</dbReference>
<dbReference type="Gene3D" id="1.10.730.10">
    <property type="entry name" value="Isoleucyl-tRNA Synthetase, Domain 1"/>
    <property type="match status" value="1"/>
</dbReference>
<keyword evidence="3 11" id="KW-0436">Ligase</keyword>
<dbReference type="PANTHER" id="PTHR11946:SF109">
    <property type="entry name" value="VALINE--TRNA LIGASE"/>
    <property type="match status" value="1"/>
</dbReference>
<evidence type="ECO:0000256" key="4">
    <source>
        <dbReference type="ARBA" id="ARBA00022741"/>
    </source>
</evidence>
<dbReference type="Proteomes" id="UP000327157">
    <property type="component" value="Unassembled WGS sequence"/>
</dbReference>
<dbReference type="InterPro" id="IPR009080">
    <property type="entry name" value="tRNAsynth_Ia_anticodon-bd"/>
</dbReference>
<keyword evidence="6" id="KW-0648">Protein biosynthesis</keyword>
<dbReference type="EC" id="6.1.1.9" evidence="2"/>
<evidence type="ECO:0000313" key="11">
    <source>
        <dbReference type="EMBL" id="KAB2621199.1"/>
    </source>
</evidence>
<dbReference type="Pfam" id="PF00133">
    <property type="entry name" value="tRNA-synt_1"/>
    <property type="match status" value="2"/>
</dbReference>
<comment type="caution">
    <text evidence="11">The sequence shown here is derived from an EMBL/GenBank/DDBJ whole genome shotgun (WGS) entry which is preliminary data.</text>
</comment>
<sequence length="524" mass="60305">MRLGICSRSKDVVEPKIKPQWYVKCSGMGNQALDAAIDSENRKLEIIPRQYTAEWLKYLPWLENIRDWCISRQLWWGHRVPAWYVVYEMIRGRILEYLMIDGWLQGMRKRLEHRLDTEDLKAFYPTSLLETGHDILFFWVSRMVMLGMALGGDVPFTKVYLHPMIRDAHGCKMSKSLGNVIDPLDVINGVELEDLQKKLLEGNLDAKEVAVSEEVLKKDFPKGIKECGTDALRFALVSYTAQHDKINLDIKRVEGYKSWCNKLWNVARFSLSILGNDYVPPLTVNPHVFPFSCQWILSVLNKAISKTVLSLESYELSDAATAVHAWWQYQLCDVFVEAIKPYFSSNAPKFASERGCARDTLWLCLDNGLRLLHPFMPFVTEELWQRLPSSGDHKRETSIMICEYPSITECWTNEKAESEMNLTESIVQSLRSLTKESHERRSAIVICRTISDWKIICSHQREIETLAHLSSLTVVIDEDGFPTPTNSDGYVMSTVNKNISGFLNVPRVKADPESIRQKMERLTL</sequence>
<organism evidence="11 12">
    <name type="scientific">Pyrus ussuriensis x Pyrus communis</name>
    <dbReference type="NCBI Taxonomy" id="2448454"/>
    <lineage>
        <taxon>Eukaryota</taxon>
        <taxon>Viridiplantae</taxon>
        <taxon>Streptophyta</taxon>
        <taxon>Embryophyta</taxon>
        <taxon>Tracheophyta</taxon>
        <taxon>Spermatophyta</taxon>
        <taxon>Magnoliopsida</taxon>
        <taxon>eudicotyledons</taxon>
        <taxon>Gunneridae</taxon>
        <taxon>Pentapetalae</taxon>
        <taxon>rosids</taxon>
        <taxon>fabids</taxon>
        <taxon>Rosales</taxon>
        <taxon>Rosaceae</taxon>
        <taxon>Amygdaloideae</taxon>
        <taxon>Maleae</taxon>
        <taxon>Pyrus</taxon>
    </lineage>
</organism>
<evidence type="ECO:0000256" key="3">
    <source>
        <dbReference type="ARBA" id="ARBA00022598"/>
    </source>
</evidence>
<dbReference type="InterPro" id="IPR002303">
    <property type="entry name" value="Valyl-tRNA_ligase"/>
</dbReference>
<dbReference type="Pfam" id="PF08264">
    <property type="entry name" value="Anticodon_1"/>
    <property type="match status" value="1"/>
</dbReference>
<dbReference type="FunFam" id="3.40.50.620:FF:000457">
    <property type="entry name" value="Predicted protein"/>
    <property type="match status" value="1"/>
</dbReference>
<keyword evidence="4" id="KW-0547">Nucleotide-binding</keyword>
<gene>
    <name evidence="11" type="ORF">D8674_039314</name>
</gene>
<dbReference type="GO" id="GO:0004832">
    <property type="term" value="F:valine-tRNA ligase activity"/>
    <property type="evidence" value="ECO:0007669"/>
    <property type="project" value="UniProtKB-EC"/>
</dbReference>
<dbReference type="SUPFAM" id="SSF47323">
    <property type="entry name" value="Anticodon-binding domain of a subclass of class I aminoacyl-tRNA synthetases"/>
    <property type="match status" value="1"/>
</dbReference>